<keyword evidence="2" id="KW-1185">Reference proteome</keyword>
<accession>A0ABT1PVZ9</accession>
<comment type="caution">
    <text evidence="1">The sequence shown here is derived from an EMBL/GenBank/DDBJ whole genome shotgun (WGS) entry which is preliminary data.</text>
</comment>
<name>A0ABT1PVZ9_9ACTN</name>
<evidence type="ECO:0000313" key="2">
    <source>
        <dbReference type="Proteomes" id="UP001057702"/>
    </source>
</evidence>
<proteinExistence type="predicted"/>
<gene>
    <name evidence="1" type="ORF">NGB36_14845</name>
</gene>
<evidence type="ECO:0000313" key="1">
    <source>
        <dbReference type="EMBL" id="MCQ4081851.1"/>
    </source>
</evidence>
<dbReference type="EMBL" id="JANFNG010000010">
    <property type="protein sequence ID" value="MCQ4081851.1"/>
    <property type="molecule type" value="Genomic_DNA"/>
</dbReference>
<dbReference type="RefSeq" id="WP_255920761.1">
    <property type="nucleotide sequence ID" value="NZ_JANFNG010000010.1"/>
</dbReference>
<dbReference type="Proteomes" id="UP001057702">
    <property type="component" value="Unassembled WGS sequence"/>
</dbReference>
<protein>
    <submittedName>
        <fullName evidence="1">Uncharacterized protein</fullName>
    </submittedName>
</protein>
<sequence>MIEGFFKITLSLAELCRLLGQGLDPGAAHALWEITGFEGGQVSVDARLGRGNLLGNRVQLLLDEVPSVGAALGCGMDGLGDELHVREDGEQRFEDRAFQLIGGKPGGVAAALPIAVGREARVVPVSVLISAG</sequence>
<organism evidence="1 2">
    <name type="scientific">Streptomyces humicola</name>
    <dbReference type="NCBI Taxonomy" id="2953240"/>
    <lineage>
        <taxon>Bacteria</taxon>
        <taxon>Bacillati</taxon>
        <taxon>Actinomycetota</taxon>
        <taxon>Actinomycetes</taxon>
        <taxon>Kitasatosporales</taxon>
        <taxon>Streptomycetaceae</taxon>
        <taxon>Streptomyces</taxon>
    </lineage>
</organism>
<reference evidence="1" key="1">
    <citation type="submission" date="2022-06" db="EMBL/GenBank/DDBJ databases">
        <title>Draft genome sequence of Streptomyces sp. RB6PN25 isolated from peat swamp forest in Thailand.</title>
        <authorList>
            <person name="Duangmal K."/>
            <person name="Klaysubun C."/>
        </authorList>
    </citation>
    <scope>NUCLEOTIDE SEQUENCE</scope>
    <source>
        <strain evidence="1">RB6PN25</strain>
    </source>
</reference>